<dbReference type="RefSeq" id="WP_353329779.1">
    <property type="nucleotide sequence ID" value="NZ_AP028055.1"/>
</dbReference>
<keyword evidence="5 7" id="KW-0472">Membrane</keyword>
<dbReference type="PROSITE" id="PS52016">
    <property type="entry name" value="TONB_DEPENDENT_REC_3"/>
    <property type="match status" value="1"/>
</dbReference>
<evidence type="ECO:0000256" key="4">
    <source>
        <dbReference type="ARBA" id="ARBA00022692"/>
    </source>
</evidence>
<protein>
    <submittedName>
        <fullName evidence="10">SusC/RagA family TonB-linked outer membrane protein</fullName>
    </submittedName>
</protein>
<dbReference type="SUPFAM" id="SSF49464">
    <property type="entry name" value="Carboxypeptidase regulatory domain-like"/>
    <property type="match status" value="1"/>
</dbReference>
<name>A0ABN6Z462_9BACE</name>
<dbReference type="InterPro" id="IPR023997">
    <property type="entry name" value="TonB-dep_OMP_SusC/RagA_CS"/>
</dbReference>
<dbReference type="InterPro" id="IPR036942">
    <property type="entry name" value="Beta-barrel_TonB_sf"/>
</dbReference>
<evidence type="ECO:0000256" key="6">
    <source>
        <dbReference type="ARBA" id="ARBA00023237"/>
    </source>
</evidence>
<comment type="similarity">
    <text evidence="7">Belongs to the TonB-dependent receptor family.</text>
</comment>
<evidence type="ECO:0000313" key="10">
    <source>
        <dbReference type="EMBL" id="BEG99320.1"/>
    </source>
</evidence>
<feature type="domain" description="TonB-dependent receptor plug" evidence="9">
    <location>
        <begin position="116"/>
        <end position="229"/>
    </location>
</feature>
<evidence type="ECO:0000256" key="2">
    <source>
        <dbReference type="ARBA" id="ARBA00022448"/>
    </source>
</evidence>
<dbReference type="InterPro" id="IPR008969">
    <property type="entry name" value="CarboxyPept-like_regulatory"/>
</dbReference>
<proteinExistence type="inferred from homology"/>
<gene>
    <name evidence="10" type="ORF">BSYN_15850</name>
</gene>
<keyword evidence="2 7" id="KW-0813">Transport</keyword>
<dbReference type="Gene3D" id="2.170.130.10">
    <property type="entry name" value="TonB-dependent receptor, plug domain"/>
    <property type="match status" value="1"/>
</dbReference>
<evidence type="ECO:0000256" key="3">
    <source>
        <dbReference type="ARBA" id="ARBA00022452"/>
    </source>
</evidence>
<dbReference type="InterPro" id="IPR039426">
    <property type="entry name" value="TonB-dep_rcpt-like"/>
</dbReference>
<keyword evidence="3 7" id="KW-1134">Transmembrane beta strand</keyword>
<dbReference type="Proteomes" id="UP001496674">
    <property type="component" value="Chromosome"/>
</dbReference>
<evidence type="ECO:0000256" key="7">
    <source>
        <dbReference type="PROSITE-ProRule" id="PRU01360"/>
    </source>
</evidence>
<keyword evidence="4 7" id="KW-0812">Transmembrane</keyword>
<keyword evidence="6 7" id="KW-0998">Cell outer membrane</keyword>
<dbReference type="InterPro" id="IPR012910">
    <property type="entry name" value="Plug_dom"/>
</dbReference>
<dbReference type="Gene3D" id="2.60.40.1120">
    <property type="entry name" value="Carboxypeptidase-like, regulatory domain"/>
    <property type="match status" value="1"/>
</dbReference>
<accession>A0ABN6Z462</accession>
<dbReference type="EMBL" id="AP028055">
    <property type="protein sequence ID" value="BEG99320.1"/>
    <property type="molecule type" value="Genomic_DNA"/>
</dbReference>
<dbReference type="Gene3D" id="2.40.170.20">
    <property type="entry name" value="TonB-dependent receptor, beta-barrel domain"/>
    <property type="match status" value="1"/>
</dbReference>
<evidence type="ECO:0000256" key="8">
    <source>
        <dbReference type="SAM" id="SignalP"/>
    </source>
</evidence>
<evidence type="ECO:0000256" key="5">
    <source>
        <dbReference type="ARBA" id="ARBA00023136"/>
    </source>
</evidence>
<reference evidence="10 11" key="1">
    <citation type="submission" date="2023-04" db="EMBL/GenBank/DDBJ databases">
        <title>Draft genome sequence of acteroides sedimenti strain YN3PY1.</title>
        <authorList>
            <person name="Yoshida N."/>
        </authorList>
    </citation>
    <scope>NUCLEOTIDE SEQUENCE [LARGE SCALE GENOMIC DNA]</scope>
    <source>
        <strain evidence="10 11">YN3PY1</strain>
    </source>
</reference>
<dbReference type="SUPFAM" id="SSF56935">
    <property type="entry name" value="Porins"/>
    <property type="match status" value="1"/>
</dbReference>
<dbReference type="Pfam" id="PF07715">
    <property type="entry name" value="Plug"/>
    <property type="match status" value="1"/>
</dbReference>
<keyword evidence="8" id="KW-0732">Signal</keyword>
<dbReference type="NCBIfam" id="TIGR04056">
    <property type="entry name" value="OMP_RagA_SusC"/>
    <property type="match status" value="1"/>
</dbReference>
<comment type="subcellular location">
    <subcellularLocation>
        <location evidence="1 7">Cell outer membrane</location>
        <topology evidence="1 7">Multi-pass membrane protein</topology>
    </subcellularLocation>
</comment>
<feature type="signal peptide" evidence="8">
    <location>
        <begin position="1"/>
        <end position="20"/>
    </location>
</feature>
<dbReference type="Pfam" id="PF13715">
    <property type="entry name" value="CarbopepD_reg_2"/>
    <property type="match status" value="1"/>
</dbReference>
<keyword evidence="11" id="KW-1185">Reference proteome</keyword>
<dbReference type="NCBIfam" id="TIGR04057">
    <property type="entry name" value="SusC_RagA_signa"/>
    <property type="match status" value="1"/>
</dbReference>
<sequence>MKLKFIILLSLLMSAASIFAQQKLRISGVVFEKATNLPVIGASVKVQGTSNGTVSDTNGEYSLNNVPANATLIITYIGMNSVEEKVNGRTKIDVYLTEGAQQLNEVVVIGYGTAKAKDLTAPIAVVKAEDIIKHASTSPMSALQGAVAGVQIINSGSPGAGPEVHIRGIGSFGIVKSDGTTEPVKPLYVVDGMFYDNINFLNNSDIQDISILKDASAAAIYGVRAANGVVIVTTRKGSLNTKPVITYDGYYGYQKATNKVKMANSEEYATMQLEKGGITDKAVLDNSVRLYGGNAATSMPSTSTDWYKEILRTAMIQNHSLDISGGNDKTAYSIGLNYLKQEGIMDVKNQYERFNIRTKADYNPYSWMKLGANIVLSDATKFDPNNSAWASAYVAPPIFPVYDDNNTAAFPVKFASPSQIGLSTYFGNPVAMAYYNDQKSQTIQILPSFYAEFYLLPKNKLKLRTAYSQDISFALGRNYTPSYYVSGSQHNTTSLLKKYTNYYRNWILDNTLTYQDSFGKHNLTALVGQSMRSDNYRNLWGQASDVPGGHEEYYYLSQGDADGATTGDAGTTYKGLSYFGRVAYNYADKYFLTATMRADGSSKYQQKWGYFPSVGVAWTMSEENFMKNQHVFDYLKLRASWGMLGNDKVQPSDGFASVTQNLGTSGVFGTGVIPGYTNLVYFSWLKWEVVHELNLGMNGTLLKNRLTIDADYYHRLTKKAVINAPLPMGAGNLLGNNGEILNSGFELSLNWQDKIGKDFTYYIGANITTLHNEVKSLNGLPYLYGGTAEFRTISKVGEQMNAYYGHKVIGVYQNAQEIANDPIAVANGLKPGDFKYQDINGDKKIDDNDRVILGSYIPSFTYGVNLGLSYKKFDFSVAISGVSGNEIVNRKRGNRRWQSDINYDQDMVKNRWTGEGSTNKYPSAAGTINPWNISKFNSFYVEDGSYFRIQNVQAAYTFSKLMINSFEMPTIRLSLTAERPFTSFKSNGFTPEVGGIGFDDQVYPLAATYTVGLRITY</sequence>
<dbReference type="InterPro" id="IPR023996">
    <property type="entry name" value="TonB-dep_OMP_SusC/RagA"/>
</dbReference>
<evidence type="ECO:0000313" key="11">
    <source>
        <dbReference type="Proteomes" id="UP001496674"/>
    </source>
</evidence>
<evidence type="ECO:0000256" key="1">
    <source>
        <dbReference type="ARBA" id="ARBA00004571"/>
    </source>
</evidence>
<dbReference type="InterPro" id="IPR037066">
    <property type="entry name" value="Plug_dom_sf"/>
</dbReference>
<feature type="chain" id="PRO_5047513867" evidence="8">
    <location>
        <begin position="21"/>
        <end position="1017"/>
    </location>
</feature>
<organism evidence="10 11">
    <name type="scientific">Bacteroides sedimenti</name>
    <dbReference type="NCBI Taxonomy" id="2136147"/>
    <lineage>
        <taxon>Bacteria</taxon>
        <taxon>Pseudomonadati</taxon>
        <taxon>Bacteroidota</taxon>
        <taxon>Bacteroidia</taxon>
        <taxon>Bacteroidales</taxon>
        <taxon>Bacteroidaceae</taxon>
        <taxon>Bacteroides</taxon>
    </lineage>
</organism>
<evidence type="ECO:0000259" key="9">
    <source>
        <dbReference type="Pfam" id="PF07715"/>
    </source>
</evidence>